<feature type="compositionally biased region" description="Acidic residues" evidence="1">
    <location>
        <begin position="91"/>
        <end position="102"/>
    </location>
</feature>
<name>A0AAW1KLX5_POPJA</name>
<feature type="compositionally biased region" description="Basic and acidic residues" evidence="1">
    <location>
        <begin position="103"/>
        <end position="120"/>
    </location>
</feature>
<accession>A0AAW1KLX5</accession>
<feature type="compositionally biased region" description="Polar residues" evidence="1">
    <location>
        <begin position="122"/>
        <end position="133"/>
    </location>
</feature>
<dbReference type="Proteomes" id="UP001458880">
    <property type="component" value="Unassembled WGS sequence"/>
</dbReference>
<keyword evidence="3" id="KW-1185">Reference proteome</keyword>
<comment type="caution">
    <text evidence="2">The sequence shown here is derived from an EMBL/GenBank/DDBJ whole genome shotgun (WGS) entry which is preliminary data.</text>
</comment>
<evidence type="ECO:0000313" key="2">
    <source>
        <dbReference type="EMBL" id="KAK9720003.1"/>
    </source>
</evidence>
<dbReference type="EMBL" id="JASPKY010000214">
    <property type="protein sequence ID" value="KAK9720003.1"/>
    <property type="molecule type" value="Genomic_DNA"/>
</dbReference>
<dbReference type="AlphaFoldDB" id="A0AAW1KLX5"/>
<protein>
    <submittedName>
        <fullName evidence="2">Uncharacterized protein</fullName>
    </submittedName>
</protein>
<feature type="region of interest" description="Disordered" evidence="1">
    <location>
        <begin position="63"/>
        <end position="147"/>
    </location>
</feature>
<proteinExistence type="predicted"/>
<feature type="compositionally biased region" description="Polar residues" evidence="1">
    <location>
        <begin position="63"/>
        <end position="73"/>
    </location>
</feature>
<evidence type="ECO:0000313" key="3">
    <source>
        <dbReference type="Proteomes" id="UP001458880"/>
    </source>
</evidence>
<sequence>MLELEMKTCFACRMVTPQYTRDPVIGTELPSAPWQTLDIDFAGTKVTAEREIYVITRNASFSKPYTSHSNNVPRPNPDIYPMGDKQYNETHEDESEENCGEEAQEKGSLEQAGHKGREEQAQELTRQNQVINTETRKPPARTSRNKIPHRFKDYILNI</sequence>
<gene>
    <name evidence="2" type="ORF">QE152_g22332</name>
</gene>
<evidence type="ECO:0000256" key="1">
    <source>
        <dbReference type="SAM" id="MobiDB-lite"/>
    </source>
</evidence>
<organism evidence="2 3">
    <name type="scientific">Popillia japonica</name>
    <name type="common">Japanese beetle</name>
    <dbReference type="NCBI Taxonomy" id="7064"/>
    <lineage>
        <taxon>Eukaryota</taxon>
        <taxon>Metazoa</taxon>
        <taxon>Ecdysozoa</taxon>
        <taxon>Arthropoda</taxon>
        <taxon>Hexapoda</taxon>
        <taxon>Insecta</taxon>
        <taxon>Pterygota</taxon>
        <taxon>Neoptera</taxon>
        <taxon>Endopterygota</taxon>
        <taxon>Coleoptera</taxon>
        <taxon>Polyphaga</taxon>
        <taxon>Scarabaeiformia</taxon>
        <taxon>Scarabaeidae</taxon>
        <taxon>Rutelinae</taxon>
        <taxon>Popillia</taxon>
    </lineage>
</organism>
<reference evidence="2 3" key="1">
    <citation type="journal article" date="2024" name="BMC Genomics">
        <title>De novo assembly and annotation of Popillia japonica's genome with initial clues to its potential as an invasive pest.</title>
        <authorList>
            <person name="Cucini C."/>
            <person name="Boschi S."/>
            <person name="Funari R."/>
            <person name="Cardaioli E."/>
            <person name="Iannotti N."/>
            <person name="Marturano G."/>
            <person name="Paoli F."/>
            <person name="Bruttini M."/>
            <person name="Carapelli A."/>
            <person name="Frati F."/>
            <person name="Nardi F."/>
        </authorList>
    </citation>
    <scope>NUCLEOTIDE SEQUENCE [LARGE SCALE GENOMIC DNA]</scope>
    <source>
        <strain evidence="2">DMR45628</strain>
    </source>
</reference>